<sequence length="461" mass="53228">MKKIWDMFASIRTAIVLFFFIAATSIIGTIIKQQPTPEGYEKIYGPTFTKIIKALELYDMYHSWWFQFLLILFAINLIVCSIERLPRVLRFFKKETRIKPKSYVNDLPIKCKSKAKKLSINETKETIKKFFKEKGYPVKEEQQQGETAYLFFEKGVINRVGVYITHFSILLILIGGLIGSIFGFTGYITLVEGGKSNNVVLRGGFSNKALPFQIECEKFEIQFYKNKPDVPKDYISYLKVLENGKVTKQAKVEVNHPLEYKGIYFYQSSYGVFSSSGGVLTLKVRDKKSGVVKKVSLKVGESKKIPDLGVELRLLAFYPDFVITEEGPTTRSEELRNPAALVEIKRPDNSTERSWVFAFFPNVHEKKTNYEVKFVKFQPIFYTVLQVSKDPGVWLVWIGCIFMILAILLTFFYSHRRIFVWITPTAKGTEITVGFSANRNLEAFKRWADKICEELKKTLER</sequence>
<keyword evidence="3" id="KW-0201">Cytochrome c-type biogenesis</keyword>
<dbReference type="PATRIC" id="fig|1298851.3.peg.193"/>
<dbReference type="PANTHER" id="PTHR31566:SF0">
    <property type="entry name" value="CYTOCHROME C BIOGENESIS PROTEIN CCS1, CHLOROPLASTIC"/>
    <property type="match status" value="1"/>
</dbReference>
<evidence type="ECO:0000256" key="6">
    <source>
        <dbReference type="SAM" id="Phobius"/>
    </source>
</evidence>
<evidence type="ECO:0000256" key="5">
    <source>
        <dbReference type="ARBA" id="ARBA00023136"/>
    </source>
</evidence>
<dbReference type="RefSeq" id="WP_068548809.1">
    <property type="nucleotide sequence ID" value="NZ_AP013035.1"/>
</dbReference>
<keyword evidence="5 6" id="KW-0472">Membrane</keyword>
<dbReference type="EMBL" id="AP013035">
    <property type="protein sequence ID" value="BAT71000.1"/>
    <property type="molecule type" value="Genomic_DNA"/>
</dbReference>
<name>A0A0S3QRP9_THET7</name>
<comment type="subcellular location">
    <subcellularLocation>
        <location evidence="1">Membrane</location>
        <topology evidence="1">Multi-pass membrane protein</topology>
    </subcellularLocation>
</comment>
<evidence type="ECO:0000256" key="4">
    <source>
        <dbReference type="ARBA" id="ARBA00022989"/>
    </source>
</evidence>
<evidence type="ECO:0000256" key="3">
    <source>
        <dbReference type="ARBA" id="ARBA00022748"/>
    </source>
</evidence>
<reference evidence="9" key="1">
    <citation type="journal article" date="2018" name="Science">
        <title>A primordial and reversible TCA cycle in a facultatively chemolithoautotrophic thermophile.</title>
        <authorList>
            <person name="Nunoura T."/>
            <person name="Chikaraishi Y."/>
            <person name="Izaki R."/>
            <person name="Suwa T."/>
            <person name="Sato T."/>
            <person name="Harada T."/>
            <person name="Mori K."/>
            <person name="Kato Y."/>
            <person name="Miyazaki M."/>
            <person name="Shimamura S."/>
            <person name="Yanagawa K."/>
            <person name="Shuto A."/>
            <person name="Ohkouchi N."/>
            <person name="Fujita N."/>
            <person name="Takaki Y."/>
            <person name="Atomi H."/>
            <person name="Takai K."/>
        </authorList>
    </citation>
    <scope>NUCLEOTIDE SEQUENCE [LARGE SCALE GENOMIC DNA]</scope>
    <source>
        <strain evidence="9">DSM 17441 / JCM 13301 / NBRC 103674 / ABI70S6</strain>
    </source>
</reference>
<evidence type="ECO:0000256" key="2">
    <source>
        <dbReference type="ARBA" id="ARBA00022692"/>
    </source>
</evidence>
<organism evidence="8 9">
    <name type="scientific">Thermosulfidibacter takaii (strain DSM 17441 / JCM 13301 / NBRC 103674 / ABI70S6)</name>
    <dbReference type="NCBI Taxonomy" id="1298851"/>
    <lineage>
        <taxon>Bacteria</taxon>
        <taxon>Pseudomonadati</taxon>
        <taxon>Thermosulfidibacterota</taxon>
        <taxon>Thermosulfidibacteria</taxon>
        <taxon>Thermosulfidibacterales</taxon>
        <taxon>Thermosulfidibacteraceae</taxon>
    </lineage>
</organism>
<dbReference type="GO" id="GO:0017004">
    <property type="term" value="P:cytochrome complex assembly"/>
    <property type="evidence" value="ECO:0007669"/>
    <property type="project" value="UniProtKB-KW"/>
</dbReference>
<dbReference type="Proteomes" id="UP000063234">
    <property type="component" value="Chromosome"/>
</dbReference>
<accession>A0A0S3QRP9</accession>
<feature type="transmembrane region" description="Helical" evidence="6">
    <location>
        <begin position="394"/>
        <end position="413"/>
    </location>
</feature>
<feature type="transmembrane region" description="Helical" evidence="6">
    <location>
        <begin position="160"/>
        <end position="188"/>
    </location>
</feature>
<keyword evidence="4 6" id="KW-1133">Transmembrane helix</keyword>
<feature type="transmembrane region" description="Helical" evidence="6">
    <location>
        <begin position="64"/>
        <end position="85"/>
    </location>
</feature>
<keyword evidence="9" id="KW-1185">Reference proteome</keyword>
<evidence type="ECO:0000259" key="7">
    <source>
        <dbReference type="Pfam" id="PF05140"/>
    </source>
</evidence>
<evidence type="ECO:0000256" key="1">
    <source>
        <dbReference type="ARBA" id="ARBA00004141"/>
    </source>
</evidence>
<dbReference type="OrthoDB" id="9770923at2"/>
<dbReference type="InterPro" id="IPR007816">
    <property type="entry name" value="ResB-like_domain"/>
</dbReference>
<feature type="domain" description="ResB-like" evidence="7">
    <location>
        <begin position="12"/>
        <end position="446"/>
    </location>
</feature>
<proteinExistence type="predicted"/>
<feature type="transmembrane region" description="Helical" evidence="6">
    <location>
        <begin position="12"/>
        <end position="31"/>
    </location>
</feature>
<dbReference type="PANTHER" id="PTHR31566">
    <property type="entry name" value="CYTOCHROME C BIOGENESIS PROTEIN CCS1, CHLOROPLASTIC"/>
    <property type="match status" value="1"/>
</dbReference>
<gene>
    <name evidence="8" type="primary">resB</name>
    <name evidence="8" type="ORF">TST_0190</name>
</gene>
<dbReference type="STRING" id="1298851.TST_0190"/>
<dbReference type="AlphaFoldDB" id="A0A0S3QRP9"/>
<keyword evidence="2 6" id="KW-0812">Transmembrane</keyword>
<evidence type="ECO:0000313" key="9">
    <source>
        <dbReference type="Proteomes" id="UP000063234"/>
    </source>
</evidence>
<dbReference type="InterPro" id="IPR023494">
    <property type="entry name" value="Cyt_c_bgen_Ccs1/CcsB/ResB"/>
</dbReference>
<protein>
    <submittedName>
        <fullName evidence="8">Cytochrome c biogenesis protein</fullName>
    </submittedName>
</protein>
<dbReference type="KEGG" id="ttk:TST_0190"/>
<dbReference type="GO" id="GO:0016020">
    <property type="term" value="C:membrane"/>
    <property type="evidence" value="ECO:0007669"/>
    <property type="project" value="UniProtKB-SubCell"/>
</dbReference>
<evidence type="ECO:0000313" key="8">
    <source>
        <dbReference type="EMBL" id="BAT71000.1"/>
    </source>
</evidence>
<dbReference type="Pfam" id="PF05140">
    <property type="entry name" value="ResB"/>
    <property type="match status" value="1"/>
</dbReference>